<evidence type="ECO:0000256" key="2">
    <source>
        <dbReference type="ARBA" id="ARBA00023157"/>
    </source>
</evidence>
<keyword evidence="2" id="KW-1015">Disulfide bond</keyword>
<feature type="domain" description="Thioredoxin" evidence="3">
    <location>
        <begin position="1"/>
        <end position="120"/>
    </location>
</feature>
<evidence type="ECO:0000313" key="5">
    <source>
        <dbReference type="Proteomes" id="UP001286456"/>
    </source>
</evidence>
<reference evidence="4" key="1">
    <citation type="journal article" date="2023" name="Mol. Phylogenet. Evol.">
        <title>Genome-scale phylogeny and comparative genomics of the fungal order Sordariales.</title>
        <authorList>
            <person name="Hensen N."/>
            <person name="Bonometti L."/>
            <person name="Westerberg I."/>
            <person name="Brannstrom I.O."/>
            <person name="Guillou S."/>
            <person name="Cros-Aarteil S."/>
            <person name="Calhoun S."/>
            <person name="Haridas S."/>
            <person name="Kuo A."/>
            <person name="Mondo S."/>
            <person name="Pangilinan J."/>
            <person name="Riley R."/>
            <person name="LaButti K."/>
            <person name="Andreopoulos B."/>
            <person name="Lipzen A."/>
            <person name="Chen C."/>
            <person name="Yan M."/>
            <person name="Daum C."/>
            <person name="Ng V."/>
            <person name="Clum A."/>
            <person name="Steindorff A."/>
            <person name="Ohm R.A."/>
            <person name="Martin F."/>
            <person name="Silar P."/>
            <person name="Natvig D.O."/>
            <person name="Lalanne C."/>
            <person name="Gautier V."/>
            <person name="Ament-Velasquez S.L."/>
            <person name="Kruys A."/>
            <person name="Hutchinson M.I."/>
            <person name="Powell A.J."/>
            <person name="Barry K."/>
            <person name="Miller A.N."/>
            <person name="Grigoriev I.V."/>
            <person name="Debuchy R."/>
            <person name="Gladieux P."/>
            <person name="Hiltunen Thoren M."/>
            <person name="Johannesson H."/>
        </authorList>
    </citation>
    <scope>NUCLEOTIDE SEQUENCE</scope>
    <source>
        <strain evidence="4">SMH4131-1</strain>
    </source>
</reference>
<dbReference type="PROSITE" id="PS00194">
    <property type="entry name" value="THIOREDOXIN_1"/>
    <property type="match status" value="1"/>
</dbReference>
<protein>
    <submittedName>
        <fullName evidence="4">Thioredoxin-like protein</fullName>
    </submittedName>
</protein>
<evidence type="ECO:0000313" key="4">
    <source>
        <dbReference type="EMBL" id="KAK3334224.1"/>
    </source>
</evidence>
<dbReference type="PROSITE" id="PS51352">
    <property type="entry name" value="THIOREDOXIN_2"/>
    <property type="match status" value="1"/>
</dbReference>
<sequence length="126" mass="13433">MAEPTAVTSPAHLATLLATNKYAIVDFWASWCPPCQAIGPLFATLSKEHSLPDKLVFAKVDMDLIPPELAKQYDVRSIPTFLLFADGQPASVDVVGRGEPITRIQGADSRGLTLVAAALGELAKES</sequence>
<dbReference type="Pfam" id="PF00085">
    <property type="entry name" value="Thioredoxin"/>
    <property type="match status" value="1"/>
</dbReference>
<dbReference type="EMBL" id="JAUEPO010000002">
    <property type="protein sequence ID" value="KAK3334224.1"/>
    <property type="molecule type" value="Genomic_DNA"/>
</dbReference>
<dbReference type="InterPro" id="IPR017937">
    <property type="entry name" value="Thioredoxin_CS"/>
</dbReference>
<dbReference type="PANTHER" id="PTHR46115">
    <property type="entry name" value="THIOREDOXIN-LIKE PROTEIN 1"/>
    <property type="match status" value="1"/>
</dbReference>
<proteinExistence type="inferred from homology"/>
<accession>A0AAE0IZQ1</accession>
<dbReference type="Proteomes" id="UP001286456">
    <property type="component" value="Unassembled WGS sequence"/>
</dbReference>
<dbReference type="PRINTS" id="PR00421">
    <property type="entry name" value="THIOREDOXIN"/>
</dbReference>
<dbReference type="AlphaFoldDB" id="A0AAE0IZQ1"/>
<dbReference type="Gene3D" id="3.40.30.10">
    <property type="entry name" value="Glutaredoxin"/>
    <property type="match status" value="1"/>
</dbReference>
<dbReference type="InterPro" id="IPR036249">
    <property type="entry name" value="Thioredoxin-like_sf"/>
</dbReference>
<evidence type="ECO:0000259" key="3">
    <source>
        <dbReference type="PROSITE" id="PS51352"/>
    </source>
</evidence>
<dbReference type="SUPFAM" id="SSF52833">
    <property type="entry name" value="Thioredoxin-like"/>
    <property type="match status" value="1"/>
</dbReference>
<comment type="similarity">
    <text evidence="1">Belongs to the thioredoxin family.</text>
</comment>
<organism evidence="4 5">
    <name type="scientific">Cercophora scortea</name>
    <dbReference type="NCBI Taxonomy" id="314031"/>
    <lineage>
        <taxon>Eukaryota</taxon>
        <taxon>Fungi</taxon>
        <taxon>Dikarya</taxon>
        <taxon>Ascomycota</taxon>
        <taxon>Pezizomycotina</taxon>
        <taxon>Sordariomycetes</taxon>
        <taxon>Sordariomycetidae</taxon>
        <taxon>Sordariales</taxon>
        <taxon>Lasiosphaeriaceae</taxon>
        <taxon>Cercophora</taxon>
    </lineage>
</organism>
<dbReference type="InterPro" id="IPR013766">
    <property type="entry name" value="Thioredoxin_domain"/>
</dbReference>
<gene>
    <name evidence="4" type="ORF">B0T19DRAFT_484107</name>
</gene>
<name>A0AAE0IZQ1_9PEZI</name>
<comment type="caution">
    <text evidence="4">The sequence shown here is derived from an EMBL/GenBank/DDBJ whole genome shotgun (WGS) entry which is preliminary data.</text>
</comment>
<keyword evidence="5" id="KW-1185">Reference proteome</keyword>
<dbReference type="CDD" id="cd02947">
    <property type="entry name" value="TRX_family"/>
    <property type="match status" value="1"/>
</dbReference>
<evidence type="ECO:0000256" key="1">
    <source>
        <dbReference type="ARBA" id="ARBA00008987"/>
    </source>
</evidence>
<reference evidence="4" key="2">
    <citation type="submission" date="2023-06" db="EMBL/GenBank/DDBJ databases">
        <authorList>
            <consortium name="Lawrence Berkeley National Laboratory"/>
            <person name="Haridas S."/>
            <person name="Hensen N."/>
            <person name="Bonometti L."/>
            <person name="Westerberg I."/>
            <person name="Brannstrom I.O."/>
            <person name="Guillou S."/>
            <person name="Cros-Aarteil S."/>
            <person name="Calhoun S."/>
            <person name="Kuo A."/>
            <person name="Mondo S."/>
            <person name="Pangilinan J."/>
            <person name="Riley R."/>
            <person name="Labutti K."/>
            <person name="Andreopoulos B."/>
            <person name="Lipzen A."/>
            <person name="Chen C."/>
            <person name="Yanf M."/>
            <person name="Daum C."/>
            <person name="Ng V."/>
            <person name="Clum A."/>
            <person name="Steindorff A."/>
            <person name="Ohm R."/>
            <person name="Martin F."/>
            <person name="Silar P."/>
            <person name="Natvig D."/>
            <person name="Lalanne C."/>
            <person name="Gautier V."/>
            <person name="Ament-Velasquez S.L."/>
            <person name="Kruys A."/>
            <person name="Hutchinson M.I."/>
            <person name="Powell A.J."/>
            <person name="Barry K."/>
            <person name="Miller A.N."/>
            <person name="Grigoriev I.V."/>
            <person name="Debuchy R."/>
            <person name="Gladieux P."/>
            <person name="Thoren M.H."/>
            <person name="Johannesson H."/>
        </authorList>
    </citation>
    <scope>NUCLEOTIDE SEQUENCE</scope>
    <source>
        <strain evidence="4">SMH4131-1</strain>
    </source>
</reference>